<evidence type="ECO:0000259" key="7">
    <source>
        <dbReference type="PROSITE" id="PS50010"/>
    </source>
</evidence>
<feature type="compositionally biased region" description="Basic and acidic residues" evidence="4">
    <location>
        <begin position="1300"/>
        <end position="1323"/>
    </location>
</feature>
<dbReference type="GO" id="GO:0007264">
    <property type="term" value="P:small GTPase-mediated signal transduction"/>
    <property type="evidence" value="ECO:0007669"/>
    <property type="project" value="InterPro"/>
</dbReference>
<feature type="domain" description="DH" evidence="7">
    <location>
        <begin position="257"/>
        <end position="434"/>
    </location>
</feature>
<dbReference type="Gene3D" id="1.10.840.10">
    <property type="entry name" value="Ras guanine-nucleotide exchange factors catalytic domain"/>
    <property type="match status" value="1"/>
</dbReference>
<feature type="region of interest" description="Disordered" evidence="4">
    <location>
        <begin position="1050"/>
        <end position="1069"/>
    </location>
</feature>
<dbReference type="InterPro" id="IPR019804">
    <property type="entry name" value="Ras_G-nucl-exch_fac_CS"/>
</dbReference>
<dbReference type="EnsemblMetazoa" id="CLYHEMT000037.1">
    <property type="protein sequence ID" value="CLYHEMP000037.1"/>
    <property type="gene ID" value="CLYHEMG000037"/>
</dbReference>
<feature type="region of interest" description="Disordered" evidence="4">
    <location>
        <begin position="1289"/>
        <end position="1323"/>
    </location>
</feature>
<feature type="region of interest" description="Disordered" evidence="4">
    <location>
        <begin position="1132"/>
        <end position="1165"/>
    </location>
</feature>
<sequence length="1750" mass="197746">MKLNVKVNELQILHLAVLAKNFPTKCGYLEKKSGKKVVDQTSVRWQRRWCAVYYNFMFYYETESSPKPQGVILLDGVRTDELEVTELPCFGIRVARDEGREYLFGCESDAEREEWVQVINSSSANAIWERNDNLVHQVQALENDLQSLKEEKERLNQELNDNYQQVTRLKLELSSVREQAMSFKNRRASAGSLITLRNEEESSSNSVVTASDFDIDPSDIPKIIKLQNAIRSWLLRRRWKGLIQSYISTFTADKLKQRNQLLWQFITSEEDYVHQLNVLVGVFLHPIKQRSFNSQIISSTEVTKIFANSESILVLHKIFVEGMAMRMKDWPAVQIDDLLFSLVAAVPIYIEYIKNHPEALKTLCECKKRPEFVKMLSWCEAKEECHGQTIEQFLLYPVRVMPTYVRNIFEILEMTPEEHNERKALESILHKLQEAQTYNHYLDEGESIRHTLEIERLIDGGCIDLLDGEQTFIRHGILKQIGLHEPRFPSGRREKTRHCFLFSKHLIIASRTIDGRLRLSKNAGVVPLHHTSLAEEDIGSDFPEYMKNRAFKLLVEIPMEEDKVHRNDIVLMANKLNEKTLWATDITQCIYNLALEDNPSSDEEDKKSDDPDITESGKSGKDVVDSPAYALGLKEDRRLRDNDEDIEYSEEVSGPYHLPQIMHASVDRLIERLADPRLPGAEFMETFLLTYRAFTTSDIVIRGLIEAYWKVMGGYPTPKKSNSPERKKLAVSRSLSSGHPRSRLRSNASDASSTDDLDASFNSGISPCGASTTVFNYSTLKDQLNSPAKRNVAATTKWCQDSAAVTAAEKPFSEKLRSASASNIGPIPNELTVEPNGTDARKISRSHSIEVIYDKNDTNAKKSSFVSAVTSKSCDQIDDPSAFSGDPLNKKVNILSIVLNKENRPSTNNENKENIPEIILNGHNDQINNNDIKFSSHENSLSASLNSSQLSASLNQSQLSTSLNQSDLSCVSDASTLYENGQLSNESFDGEVIPNDDEHCGEGFMDEGPSILEDVVEEDDHMIISASLDSTGRAPNSIAISLDDSYLEDGERRSTMESNTTLNSSNDKSDIFSLDRSVTMDSMNSFASSDISTEQRSDGETSSSNAGSRSVVHSHSDELICKQREAETITLPPKSASLSEKKSGISPYFRRKNKGKKEKAERKQKAKSMADILSDEPVLVSIKETGDGRMVFDDSQSLYEEVRPLESPVTENKTFESSSIPIPVPAPAHVTKKSPNSTPKRKRSLYFQKVFNKVTVRRAASEQNLSDMSPTTPTSEMKPALSAMSLELNGNANGHLPKVSPKDHHPDFEMGTRSLERKKNAPSLRERLSAFTQLSSSEMDIHKAGLNSDNKNTLKKEKKKFKNSLRILSASPKETTPSQSPIRRKTSTSVIEKSTRPQLVTRKSISINRGPLKIMSIFKHWLAKHPKDFLSDPEMITILEKFFDDIKSDERTLPVVKEIVGSLEKSVVSHRKSLAAVHPFDELLLQQHSLRNVQQSDINEEEELNKCTQLHAHPPNIVAANMTLLEHYLYSKISFNEFVSCQWTKKDKNERAPGIMRFIDRFNHVTSIISYGVVHGSTIEYRSQIIEFWIKTAAHCRDLNNFNACVEIVSALNASAVHRLKKSWEQVSKPLREVFNDLDTLVSADRSFKNLREAVHMCNPPCVPYLGCYLSDLLFAHEGGKTFNGGGLVNFAKMCRVSRLVREVKCYQQLPYTLELNKEVAFSLVNWDVEVNQDLLYDQSLLAEPRESSR</sequence>
<proteinExistence type="predicted"/>
<evidence type="ECO:0000259" key="6">
    <source>
        <dbReference type="PROSITE" id="PS50009"/>
    </source>
</evidence>
<dbReference type="InterPro" id="IPR001895">
    <property type="entry name" value="RASGEF_cat_dom"/>
</dbReference>
<dbReference type="PROSITE" id="PS50009">
    <property type="entry name" value="RASGEF_CAT"/>
    <property type="match status" value="1"/>
</dbReference>
<keyword evidence="3" id="KW-0175">Coiled coil</keyword>
<feature type="compositionally biased region" description="Polar residues" evidence="4">
    <location>
        <begin position="1056"/>
        <end position="1066"/>
    </location>
</feature>
<dbReference type="Gene3D" id="1.20.870.10">
    <property type="entry name" value="Son of sevenless (SoS) protein Chain: S domain 1"/>
    <property type="match status" value="2"/>
</dbReference>
<organism evidence="9 10">
    <name type="scientific">Clytia hemisphaerica</name>
    <dbReference type="NCBI Taxonomy" id="252671"/>
    <lineage>
        <taxon>Eukaryota</taxon>
        <taxon>Metazoa</taxon>
        <taxon>Cnidaria</taxon>
        <taxon>Hydrozoa</taxon>
        <taxon>Hydroidolina</taxon>
        <taxon>Leptothecata</taxon>
        <taxon>Obeliida</taxon>
        <taxon>Clytiidae</taxon>
        <taxon>Clytia</taxon>
    </lineage>
</organism>
<dbReference type="SMART" id="SM00147">
    <property type="entry name" value="RasGEF"/>
    <property type="match status" value="1"/>
</dbReference>
<keyword evidence="1 2" id="KW-0344">Guanine-nucleotide releasing factor</keyword>
<dbReference type="RefSeq" id="XP_066925615.1">
    <property type="nucleotide sequence ID" value="XM_067069514.1"/>
</dbReference>
<dbReference type="SMART" id="SM00233">
    <property type="entry name" value="PH"/>
    <property type="match status" value="2"/>
</dbReference>
<dbReference type="InterPro" id="IPR000651">
    <property type="entry name" value="Ras-like_Gua-exchang_fac_N"/>
</dbReference>
<accession>A0A7M5TPV0</accession>
<evidence type="ECO:0000256" key="3">
    <source>
        <dbReference type="SAM" id="Coils"/>
    </source>
</evidence>
<dbReference type="InterPro" id="IPR023578">
    <property type="entry name" value="Ras_GEF_dom_sf"/>
</dbReference>
<evidence type="ECO:0000259" key="5">
    <source>
        <dbReference type="PROSITE" id="PS50003"/>
    </source>
</evidence>
<dbReference type="CDD" id="cd00160">
    <property type="entry name" value="RhoGEF"/>
    <property type="match status" value="1"/>
</dbReference>
<evidence type="ECO:0000256" key="1">
    <source>
        <dbReference type="ARBA" id="ARBA00022658"/>
    </source>
</evidence>
<feature type="region of interest" description="Disordered" evidence="4">
    <location>
        <begin position="1209"/>
        <end position="1242"/>
    </location>
</feature>
<dbReference type="Pfam" id="PF00617">
    <property type="entry name" value="RasGEF"/>
    <property type="match status" value="1"/>
</dbReference>
<feature type="compositionally biased region" description="Polar residues" evidence="4">
    <location>
        <begin position="1372"/>
        <end position="1389"/>
    </location>
</feature>
<feature type="region of interest" description="Disordered" evidence="4">
    <location>
        <begin position="716"/>
        <end position="756"/>
    </location>
</feature>
<feature type="region of interest" description="Disordered" evidence="4">
    <location>
        <begin position="598"/>
        <end position="624"/>
    </location>
</feature>
<dbReference type="SUPFAM" id="SSF48065">
    <property type="entry name" value="DBL homology domain (DH-domain)"/>
    <property type="match status" value="1"/>
</dbReference>
<evidence type="ECO:0000313" key="10">
    <source>
        <dbReference type="Proteomes" id="UP000594262"/>
    </source>
</evidence>
<dbReference type="CDD" id="cd00155">
    <property type="entry name" value="RasGEF"/>
    <property type="match status" value="1"/>
</dbReference>
<evidence type="ECO:0000256" key="4">
    <source>
        <dbReference type="SAM" id="MobiDB-lite"/>
    </source>
</evidence>
<dbReference type="PROSITE" id="PS50096">
    <property type="entry name" value="IQ"/>
    <property type="match status" value="1"/>
</dbReference>
<feature type="compositionally biased region" description="Polar residues" evidence="4">
    <location>
        <begin position="1100"/>
        <end position="1113"/>
    </location>
</feature>
<feature type="domain" description="N-terminal Ras-GEF" evidence="8">
    <location>
        <begin position="657"/>
        <end position="785"/>
    </location>
</feature>
<evidence type="ECO:0000313" key="9">
    <source>
        <dbReference type="EnsemblMetazoa" id="CLYHEMP000037.1"/>
    </source>
</evidence>
<dbReference type="PROSITE" id="PS00720">
    <property type="entry name" value="RASGEF"/>
    <property type="match status" value="1"/>
</dbReference>
<feature type="domain" description="Ras-GEF" evidence="6">
    <location>
        <begin position="1514"/>
        <end position="1746"/>
    </location>
</feature>
<dbReference type="InterPro" id="IPR035899">
    <property type="entry name" value="DBL_dom_sf"/>
</dbReference>
<protein>
    <recommendedName>
        <fullName evidence="11">Ras-specific guanine nucleotide-releasing factor 1</fullName>
    </recommendedName>
</protein>
<dbReference type="GO" id="GO:0005085">
    <property type="term" value="F:guanyl-nucleotide exchange factor activity"/>
    <property type="evidence" value="ECO:0007669"/>
    <property type="project" value="UniProtKB-KW"/>
</dbReference>
<dbReference type="SMART" id="SM00325">
    <property type="entry name" value="RhoGEF"/>
    <property type="match status" value="1"/>
</dbReference>
<dbReference type="InterPro" id="IPR001849">
    <property type="entry name" value="PH_domain"/>
</dbReference>
<dbReference type="PROSITE" id="PS50003">
    <property type="entry name" value="PH_DOMAIN"/>
    <property type="match status" value="2"/>
</dbReference>
<name>A0A7M5TPV0_9CNID</name>
<dbReference type="SUPFAM" id="SSF50729">
    <property type="entry name" value="PH domain-like"/>
    <property type="match status" value="2"/>
</dbReference>
<dbReference type="InterPro" id="IPR036964">
    <property type="entry name" value="RASGEF_cat_dom_sf"/>
</dbReference>
<dbReference type="Gene3D" id="1.20.900.10">
    <property type="entry name" value="Dbl homology (DH) domain"/>
    <property type="match status" value="1"/>
</dbReference>
<keyword evidence="10" id="KW-1185">Reference proteome</keyword>
<feature type="domain" description="PH" evidence="5">
    <location>
        <begin position="471"/>
        <end position="591"/>
    </location>
</feature>
<dbReference type="GeneID" id="136813006"/>
<dbReference type="Pfam" id="PF00621">
    <property type="entry name" value="RhoGEF"/>
    <property type="match status" value="1"/>
</dbReference>
<dbReference type="OrthoDB" id="10254377at2759"/>
<dbReference type="Pfam" id="PF00618">
    <property type="entry name" value="RasGEF_N"/>
    <property type="match status" value="1"/>
</dbReference>
<dbReference type="Proteomes" id="UP000594262">
    <property type="component" value="Unplaced"/>
</dbReference>
<evidence type="ECO:0000256" key="2">
    <source>
        <dbReference type="PROSITE-ProRule" id="PRU00168"/>
    </source>
</evidence>
<dbReference type="Pfam" id="PF00169">
    <property type="entry name" value="PH"/>
    <property type="match status" value="1"/>
</dbReference>
<feature type="domain" description="PH" evidence="5">
    <location>
        <begin position="22"/>
        <end position="124"/>
    </location>
</feature>
<dbReference type="Gene3D" id="2.30.29.30">
    <property type="entry name" value="Pleckstrin-homology domain (PH domain)/Phosphotyrosine-binding domain (PTB)"/>
    <property type="match status" value="2"/>
</dbReference>
<dbReference type="InterPro" id="IPR000219">
    <property type="entry name" value="DH_dom"/>
</dbReference>
<dbReference type="PROSITE" id="PS50010">
    <property type="entry name" value="DH_2"/>
    <property type="match status" value="1"/>
</dbReference>
<evidence type="ECO:0008006" key="11">
    <source>
        <dbReference type="Google" id="ProtNLM"/>
    </source>
</evidence>
<evidence type="ECO:0000259" key="8">
    <source>
        <dbReference type="PROSITE" id="PS50212"/>
    </source>
</evidence>
<feature type="region of interest" description="Disordered" evidence="4">
    <location>
        <begin position="1370"/>
        <end position="1389"/>
    </location>
</feature>
<dbReference type="PANTHER" id="PTHR23113:SF99">
    <property type="entry name" value="RASGEF DOMAIN-CONTAINING PROTEIN"/>
    <property type="match status" value="1"/>
</dbReference>
<dbReference type="InterPro" id="IPR008937">
    <property type="entry name" value="Ras-like_GEF"/>
</dbReference>
<dbReference type="PROSITE" id="PS50212">
    <property type="entry name" value="RASGEF_NTER"/>
    <property type="match status" value="1"/>
</dbReference>
<feature type="coiled-coil region" evidence="3">
    <location>
        <begin position="131"/>
        <end position="172"/>
    </location>
</feature>
<dbReference type="InterPro" id="IPR011993">
    <property type="entry name" value="PH-like_dom_sf"/>
</dbReference>
<dbReference type="SUPFAM" id="SSF48366">
    <property type="entry name" value="Ras GEF"/>
    <property type="match status" value="1"/>
</dbReference>
<dbReference type="PANTHER" id="PTHR23113">
    <property type="entry name" value="GUANINE NUCLEOTIDE EXCHANGE FACTOR"/>
    <property type="match status" value="1"/>
</dbReference>
<feature type="region of interest" description="Disordered" evidence="4">
    <location>
        <begin position="1087"/>
        <end position="1117"/>
    </location>
</feature>
<reference evidence="9" key="1">
    <citation type="submission" date="2021-01" db="UniProtKB">
        <authorList>
            <consortium name="EnsemblMetazoa"/>
        </authorList>
    </citation>
    <scope>IDENTIFICATION</scope>
</reference>